<dbReference type="Pfam" id="PF09929">
    <property type="entry name" value="DUF2161"/>
    <property type="match status" value="1"/>
</dbReference>
<keyword evidence="2" id="KW-1185">Reference proteome</keyword>
<dbReference type="STRING" id="1227549.SAMN05444007_108185"/>
<name>A0A1H7CKW2_9RHOB</name>
<reference evidence="1 2" key="1">
    <citation type="submission" date="2016-10" db="EMBL/GenBank/DDBJ databases">
        <authorList>
            <person name="de Groot N.N."/>
        </authorList>
    </citation>
    <scope>NUCLEOTIDE SEQUENCE [LARGE SCALE GENOMIC DNA]</scope>
    <source>
        <strain evidence="1 2">DSM 29340</strain>
    </source>
</reference>
<gene>
    <name evidence="1" type="ORF">SAMN05444007_108185</name>
</gene>
<dbReference type="InterPro" id="IPR018679">
    <property type="entry name" value="DUF2161"/>
</dbReference>
<organism evidence="1 2">
    <name type="scientific">Cribrihabitans marinus</name>
    <dbReference type="NCBI Taxonomy" id="1227549"/>
    <lineage>
        <taxon>Bacteria</taxon>
        <taxon>Pseudomonadati</taxon>
        <taxon>Pseudomonadota</taxon>
        <taxon>Alphaproteobacteria</taxon>
        <taxon>Rhodobacterales</taxon>
        <taxon>Paracoccaceae</taxon>
        <taxon>Cribrihabitans</taxon>
    </lineage>
</organism>
<accession>A0A1H7CKW2</accession>
<protein>
    <submittedName>
        <fullName evidence="1">Uncharacterized protein</fullName>
    </submittedName>
</protein>
<dbReference type="AlphaFoldDB" id="A0A1H7CKW2"/>
<dbReference type="Proteomes" id="UP000199379">
    <property type="component" value="Unassembled WGS sequence"/>
</dbReference>
<dbReference type="EMBL" id="FNYD01000008">
    <property type="protein sequence ID" value="SEJ90433.1"/>
    <property type="molecule type" value="Genomic_DNA"/>
</dbReference>
<sequence>MSRGPIADKWTRSTGLSRLAVMTREQDLYPPVKALLERQGYTVKGEVGAADVVARRGTEPPVIVELKTRFSLGLFHQAIARMALTDLVYVAVPRPTGRTARRALRDNLALCRRLGLGLITVRADGRAEVQCDPGPYAPRKNKARTARLLREFDRLQGDPNAGGATRHGIVTAYRQDALRCAAHLARHGACRGAAVARATGVAAATRLMADNHYGWFERVERGVYGLTDAGRAGLTHWAYSWEDTSA</sequence>
<proteinExistence type="predicted"/>
<evidence type="ECO:0000313" key="2">
    <source>
        <dbReference type="Proteomes" id="UP000199379"/>
    </source>
</evidence>
<evidence type="ECO:0000313" key="1">
    <source>
        <dbReference type="EMBL" id="SEJ90433.1"/>
    </source>
</evidence>